<dbReference type="EMBL" id="CP063458">
    <property type="protein sequence ID" value="QOV90173.1"/>
    <property type="molecule type" value="Genomic_DNA"/>
</dbReference>
<sequence length="223" mass="26077">MKIRHNIHMNANYPDTRICVQEEGEDLRYYTDKELADFDLISGHFGFAIRRRLEADRHCITILREPISRIISGYHYWRTLVDTPLGNACNSMDIYQFSQSLDPTVIEFIDNAQTWQLFWDYTTAARRRFEKIPPSEVLATARKNLRSFDFVGVQENMPGVLSTMATRFNWRWTDDVADRINSSPNPKAAGEVDLKRLRESLGSKVRLDDELYQLALQLFRKAH</sequence>
<evidence type="ECO:0008006" key="3">
    <source>
        <dbReference type="Google" id="ProtNLM"/>
    </source>
</evidence>
<organism evidence="1 2">
    <name type="scientific">Humisphaera borealis</name>
    <dbReference type="NCBI Taxonomy" id="2807512"/>
    <lineage>
        <taxon>Bacteria</taxon>
        <taxon>Pseudomonadati</taxon>
        <taxon>Planctomycetota</taxon>
        <taxon>Phycisphaerae</taxon>
        <taxon>Tepidisphaerales</taxon>
        <taxon>Tepidisphaeraceae</taxon>
        <taxon>Humisphaera</taxon>
    </lineage>
</organism>
<dbReference type="SUPFAM" id="SSF52540">
    <property type="entry name" value="P-loop containing nucleoside triphosphate hydrolases"/>
    <property type="match status" value="1"/>
</dbReference>
<proteinExistence type="predicted"/>
<protein>
    <recommendedName>
        <fullName evidence="3">Sulfotransferase family protein</fullName>
    </recommendedName>
</protein>
<reference evidence="1 2" key="1">
    <citation type="submission" date="2020-10" db="EMBL/GenBank/DDBJ databases">
        <title>Wide distribution of Phycisphaera-like planctomycetes from WD2101 soil group in peatlands and genome analysis of the first cultivated representative.</title>
        <authorList>
            <person name="Dedysh S.N."/>
            <person name="Beletsky A.V."/>
            <person name="Ivanova A."/>
            <person name="Kulichevskaya I.S."/>
            <person name="Suzina N.E."/>
            <person name="Philippov D.A."/>
            <person name="Rakitin A.L."/>
            <person name="Mardanov A.V."/>
            <person name="Ravin N.V."/>
        </authorList>
    </citation>
    <scope>NUCLEOTIDE SEQUENCE [LARGE SCALE GENOMIC DNA]</scope>
    <source>
        <strain evidence="1 2">M1803</strain>
    </source>
</reference>
<evidence type="ECO:0000313" key="1">
    <source>
        <dbReference type="EMBL" id="QOV90173.1"/>
    </source>
</evidence>
<gene>
    <name evidence="1" type="ORF">IPV69_02005</name>
</gene>
<name>A0A7M2WXP3_9BACT</name>
<dbReference type="AlphaFoldDB" id="A0A7M2WXP3"/>
<dbReference type="InterPro" id="IPR027417">
    <property type="entry name" value="P-loop_NTPase"/>
</dbReference>
<dbReference type="Proteomes" id="UP000593765">
    <property type="component" value="Chromosome"/>
</dbReference>
<dbReference type="Gene3D" id="3.40.50.300">
    <property type="entry name" value="P-loop containing nucleotide triphosphate hydrolases"/>
    <property type="match status" value="1"/>
</dbReference>
<evidence type="ECO:0000313" key="2">
    <source>
        <dbReference type="Proteomes" id="UP000593765"/>
    </source>
</evidence>
<accession>A0A7M2WXP3</accession>
<keyword evidence="2" id="KW-1185">Reference proteome</keyword>
<dbReference type="KEGG" id="hbs:IPV69_02005"/>